<dbReference type="GO" id="GO:0051539">
    <property type="term" value="F:4 iron, 4 sulfur cluster binding"/>
    <property type="evidence" value="ECO:0007669"/>
    <property type="project" value="UniProtKB-KW"/>
</dbReference>
<reference evidence="19 20" key="2">
    <citation type="journal article" date="2014" name="BMC Genomics">
        <title>An improved genome of the model marine alga Ostreococcus tauri unfolds by assessing Illumina de novo assemblies.</title>
        <authorList>
            <person name="Blanc-Mathieu R."/>
            <person name="Verhelst B."/>
            <person name="Derelle E."/>
            <person name="Rombauts S."/>
            <person name="Bouget F.Y."/>
            <person name="Carre I."/>
            <person name="Chateau A."/>
            <person name="Eyre-Walker A."/>
            <person name="Grimsley N."/>
            <person name="Moreau H."/>
            <person name="Piegu B."/>
            <person name="Rivals E."/>
            <person name="Schackwitz W."/>
            <person name="Van de Peer Y."/>
            <person name="Piganeau G."/>
        </authorList>
    </citation>
    <scope>NUCLEOTIDE SEQUENCE [LARGE SCALE GENOMIC DNA]</scope>
    <source>
        <strain evidence="20">OTTH 0595 / CCAP 157/2 / RCC745</strain>
    </source>
</reference>
<keyword evidence="8" id="KW-0378">Hydrolase</keyword>
<dbReference type="KEGG" id="ota:OT_ostta08g00240"/>
<evidence type="ECO:0000313" key="20">
    <source>
        <dbReference type="Proteomes" id="UP000009170"/>
    </source>
</evidence>
<evidence type="ECO:0000256" key="2">
    <source>
        <dbReference type="ARBA" id="ARBA00004123"/>
    </source>
</evidence>
<keyword evidence="10" id="KW-0067">ATP-binding</keyword>
<dbReference type="InterPro" id="IPR045028">
    <property type="entry name" value="DinG/Rad3-like"/>
</dbReference>
<gene>
    <name evidence="19" type="ORF">OT_ostta08g00240</name>
</gene>
<keyword evidence="14" id="KW-0413">Isomerase</keyword>
<dbReference type="PROSITE" id="PS51193">
    <property type="entry name" value="HELICASE_ATP_BIND_2"/>
    <property type="match status" value="1"/>
</dbReference>
<keyword evidence="6" id="KW-0547">Nucleotide-binding</keyword>
<feature type="region of interest" description="Disordered" evidence="17">
    <location>
        <begin position="101"/>
        <end position="135"/>
    </location>
</feature>
<evidence type="ECO:0000256" key="8">
    <source>
        <dbReference type="ARBA" id="ARBA00022801"/>
    </source>
</evidence>
<evidence type="ECO:0000256" key="7">
    <source>
        <dbReference type="ARBA" id="ARBA00022763"/>
    </source>
</evidence>
<keyword evidence="20" id="KW-1185">Reference proteome</keyword>
<dbReference type="CDD" id="cd18788">
    <property type="entry name" value="SF2_C_XPD"/>
    <property type="match status" value="1"/>
</dbReference>
<dbReference type="Pfam" id="PF13307">
    <property type="entry name" value="Helicase_C_2"/>
    <property type="match status" value="1"/>
</dbReference>
<evidence type="ECO:0000256" key="1">
    <source>
        <dbReference type="ARBA" id="ARBA00001966"/>
    </source>
</evidence>
<feature type="domain" description="Helicase ATP-binding" evidence="18">
    <location>
        <begin position="42"/>
        <end position="336"/>
    </location>
</feature>
<comment type="subcellular location">
    <subcellularLocation>
        <location evidence="2">Nucleus</location>
    </subcellularLocation>
</comment>
<keyword evidence="7" id="KW-0227">DNA damage</keyword>
<dbReference type="EMBL" id="CAID01000008">
    <property type="protein sequence ID" value="CEG01328.1"/>
    <property type="molecule type" value="Genomic_DNA"/>
</dbReference>
<evidence type="ECO:0000256" key="11">
    <source>
        <dbReference type="ARBA" id="ARBA00023004"/>
    </source>
</evidence>
<dbReference type="InterPro" id="IPR010614">
    <property type="entry name" value="RAD3-like_helicase_DEAD"/>
</dbReference>
<dbReference type="GO" id="GO:0003678">
    <property type="term" value="F:DNA helicase activity"/>
    <property type="evidence" value="ECO:0007669"/>
    <property type="project" value="InterPro"/>
</dbReference>
<sequence>MDARANDDDDDARVNARRRSVAARASPSTQSTPGSTWRRMINGVEIRFPLVPYASQIAVMSQVIRAVTSKQCALVESPTGSGKSLALLCSALAWCEKMASGEDEGWGTSGAERGAGSGEMAEENRGGRNGRGRQKTLTPKVFYATRTHSQIAQVVGELARTSYKSARTVVLASREHYCVNKSAKKSGNVNEECRKLMDVSAEGRGCYHAGKAASMLAEHAKNQVDPLDIEDLVTLGRMKKGCPYFASKIMAESAELVFCPYNYILDPRTRAAMDIDIEGSLIIFDEAHNIEDTAREAASEETWLEEIAYTVERLKEVRRRATVNLIETELLMKTMNGLYEWFLRFCDDSSDCYGLQQNPQAFETCSATIRGEQSLQALENIGLTRSSVSVVMEALVTVTKHNQENKDPKERVPGGVFATCEKVLNPIRFLLSKGEATARDYRIVFTKTIDPERVATTQHKSSQLKRLPIDEVVKINFWALNPALAFRDLVGEDGARSVILTSGTLAPLNSFASELGVEFPIRLEAQHCIDMKRQVYGSVVGIGPNNVPMNAGFKSRSDYGFQDELGTSLKEWAQVTPHGMLMFFPSYSLMDNIIRRWRETGMWQTIEKASGKRMFQEPSKSSHNYGKKPLTLEQIMVKYYDAIAKSVRAAKHPYAPAPETATCRGAILFAVCRGKISEGIDFADANARAVISVGIPYPNIKDSLVAEKRSYNDEGRGQGLLSGSQWYDQQAYRALNQAVGRCLRHRHDHGAIILVDERFNQRNIHSLPKWLRPAIVHNPGAQFADQLASLKQFFAIHAENPPGEDEPASKARSERAKLGKRERVSIGGNSPRKAMRNTPITHFFSKTSASGEVGGDPSILKDASPMKSGDDDHTYKVPILEDEDIEIDLEDLNALVQGVQARSPSHVERIQEISPEAMCAQIMDGIEWDDDDDEEVWLEQAMQATQTVRTMSKMESTTPTTETKCQDVVSPLKAETPSEETISIARLYDRYKRCASCGNALPSQIITESNERVIMKSSYLDATCGADSGASHNFISFENGEGVCHGFASDVVDFDQELRIAFRKLKSCDCTRLIGFQVEATNVEYAHLLDRKLMITRDSL</sequence>
<keyword evidence="13" id="KW-0234">DNA repair</keyword>
<dbReference type="GO" id="GO:0005634">
    <property type="term" value="C:nucleus"/>
    <property type="evidence" value="ECO:0007669"/>
    <property type="project" value="UniProtKB-SubCell"/>
</dbReference>
<evidence type="ECO:0000256" key="16">
    <source>
        <dbReference type="ARBA" id="ARBA00082714"/>
    </source>
</evidence>
<evidence type="ECO:0000256" key="6">
    <source>
        <dbReference type="ARBA" id="ARBA00022741"/>
    </source>
</evidence>
<organism evidence="19 20">
    <name type="scientific">Ostreococcus tauri</name>
    <name type="common">Marine green alga</name>
    <dbReference type="NCBI Taxonomy" id="70448"/>
    <lineage>
        <taxon>Eukaryota</taxon>
        <taxon>Viridiplantae</taxon>
        <taxon>Chlorophyta</taxon>
        <taxon>Mamiellophyceae</taxon>
        <taxon>Mamiellales</taxon>
        <taxon>Bathycoccaceae</taxon>
        <taxon>Ostreococcus</taxon>
    </lineage>
</organism>
<dbReference type="PANTHER" id="PTHR11472">
    <property type="entry name" value="DNA REPAIR DEAD HELICASE RAD3/XP-D SUBFAMILY MEMBER"/>
    <property type="match status" value="1"/>
</dbReference>
<evidence type="ECO:0000256" key="9">
    <source>
        <dbReference type="ARBA" id="ARBA00022806"/>
    </source>
</evidence>
<evidence type="ECO:0000256" key="4">
    <source>
        <dbReference type="ARBA" id="ARBA00022485"/>
    </source>
</evidence>
<dbReference type="GO" id="GO:0005524">
    <property type="term" value="F:ATP binding"/>
    <property type="evidence" value="ECO:0007669"/>
    <property type="project" value="UniProtKB-KW"/>
</dbReference>
<dbReference type="OrthoDB" id="497061at2759"/>
<name>A0A090M861_OSTTA</name>
<dbReference type="SMART" id="SM00491">
    <property type="entry name" value="HELICc2"/>
    <property type="match status" value="1"/>
</dbReference>
<dbReference type="Gene3D" id="3.40.50.300">
    <property type="entry name" value="P-loop containing nucleotide triphosphate hydrolases"/>
    <property type="match status" value="2"/>
</dbReference>
<evidence type="ECO:0000256" key="3">
    <source>
        <dbReference type="ARBA" id="ARBA00008792"/>
    </source>
</evidence>
<evidence type="ECO:0000256" key="14">
    <source>
        <dbReference type="ARBA" id="ARBA00023235"/>
    </source>
</evidence>
<dbReference type="RefSeq" id="XP_022840893.1">
    <property type="nucleotide sequence ID" value="XM_022983476.1"/>
</dbReference>
<dbReference type="AlphaFoldDB" id="A0A090M861"/>
<dbReference type="GO" id="GO:0006289">
    <property type="term" value="P:nucleotide-excision repair"/>
    <property type="evidence" value="ECO:0007669"/>
    <property type="project" value="TreeGrafter"/>
</dbReference>
<dbReference type="Proteomes" id="UP000009170">
    <property type="component" value="Unassembled WGS sequence"/>
</dbReference>
<dbReference type="GO" id="GO:1990918">
    <property type="term" value="P:double-strand break repair involved in meiotic recombination"/>
    <property type="evidence" value="ECO:0007669"/>
    <property type="project" value="TreeGrafter"/>
</dbReference>
<feature type="compositionally biased region" description="Basic and acidic residues" evidence="17">
    <location>
        <begin position="807"/>
        <end position="824"/>
    </location>
</feature>
<feature type="compositionally biased region" description="Polar residues" evidence="17">
    <location>
        <begin position="838"/>
        <end position="850"/>
    </location>
</feature>
<dbReference type="Pfam" id="PF06733">
    <property type="entry name" value="DEAD_2"/>
    <property type="match status" value="1"/>
</dbReference>
<keyword evidence="15" id="KW-0539">Nucleus</keyword>
<comment type="caution">
    <text evidence="19">The sequence shown here is derived from an EMBL/GenBank/DDBJ whole genome shotgun (WGS) entry which is preliminary data.</text>
</comment>
<keyword evidence="5" id="KW-0479">Metal-binding</keyword>
<dbReference type="FunFam" id="3.40.50.300:FF:000731">
    <property type="entry name" value="Fanconi anemia group J protein homolog"/>
    <property type="match status" value="1"/>
</dbReference>
<keyword evidence="4" id="KW-0004">4Fe-4S</keyword>
<dbReference type="GO" id="GO:0016818">
    <property type="term" value="F:hydrolase activity, acting on acid anhydrides, in phosphorus-containing anhydrides"/>
    <property type="evidence" value="ECO:0007669"/>
    <property type="project" value="InterPro"/>
</dbReference>
<evidence type="ECO:0000256" key="13">
    <source>
        <dbReference type="ARBA" id="ARBA00023204"/>
    </source>
</evidence>
<keyword evidence="9 19" id="KW-0347">Helicase</keyword>
<dbReference type="InterPro" id="IPR013020">
    <property type="entry name" value="Rad3/Chl1-like"/>
</dbReference>
<comment type="similarity">
    <text evidence="3">Belongs to the DEAD box helicase family. DEAH subfamily.</text>
</comment>
<protein>
    <recommendedName>
        <fullName evidence="16">DNA 5'-3' helicase FANCJ</fullName>
    </recommendedName>
</protein>
<feature type="region of interest" description="Disordered" evidence="17">
    <location>
        <begin position="799"/>
        <end position="873"/>
    </location>
</feature>
<dbReference type="PANTHER" id="PTHR11472:SF47">
    <property type="entry name" value="FANCONI ANEMIA GROUP J PROTEIN"/>
    <property type="match status" value="1"/>
</dbReference>
<dbReference type="GO" id="GO:0003677">
    <property type="term" value="F:DNA binding"/>
    <property type="evidence" value="ECO:0007669"/>
    <property type="project" value="InterPro"/>
</dbReference>
<dbReference type="InterPro" id="IPR006555">
    <property type="entry name" value="ATP-dep_Helicase_C"/>
</dbReference>
<dbReference type="NCBIfam" id="TIGR00604">
    <property type="entry name" value="rad3"/>
    <property type="match status" value="1"/>
</dbReference>
<dbReference type="InParanoid" id="A0A090M861"/>
<evidence type="ECO:0000259" key="18">
    <source>
        <dbReference type="PROSITE" id="PS51193"/>
    </source>
</evidence>
<evidence type="ECO:0000256" key="5">
    <source>
        <dbReference type="ARBA" id="ARBA00022723"/>
    </source>
</evidence>
<dbReference type="FunCoup" id="A0A090M861">
    <property type="interactions" value="468"/>
</dbReference>
<proteinExistence type="inferred from homology"/>
<dbReference type="InterPro" id="IPR014013">
    <property type="entry name" value="Helic_SF1/SF2_ATP-bd_DinG/Rad3"/>
</dbReference>
<dbReference type="SMART" id="SM00488">
    <property type="entry name" value="DEXDc2"/>
    <property type="match status" value="1"/>
</dbReference>
<dbReference type="GO" id="GO:0046872">
    <property type="term" value="F:metal ion binding"/>
    <property type="evidence" value="ECO:0007669"/>
    <property type="project" value="UniProtKB-KW"/>
</dbReference>
<dbReference type="SUPFAM" id="SSF52540">
    <property type="entry name" value="P-loop containing nucleoside triphosphate hydrolases"/>
    <property type="match status" value="1"/>
</dbReference>
<evidence type="ECO:0000256" key="15">
    <source>
        <dbReference type="ARBA" id="ARBA00023242"/>
    </source>
</evidence>
<dbReference type="GeneID" id="9831549"/>
<reference evidence="20" key="1">
    <citation type="journal article" date="2006" name="Proc. Natl. Acad. Sci. U.S.A.">
        <title>Genome analysis of the smallest free-living eukaryote Ostreococcus tauri unveils many unique features.</title>
        <authorList>
            <person name="Derelle E."/>
            <person name="Ferraz C."/>
            <person name="Rombauts S."/>
            <person name="Rouze P."/>
            <person name="Worden A.Z."/>
            <person name="Robbens S."/>
            <person name="Partensky F."/>
            <person name="Degroeve S."/>
            <person name="Echeynie S."/>
            <person name="Cooke R."/>
            <person name="Saeys Y."/>
            <person name="Wuyts J."/>
            <person name="Jabbari K."/>
            <person name="Bowler C."/>
            <person name="Panaud O."/>
            <person name="Piegu B."/>
            <person name="Ball S.G."/>
            <person name="Ral J.-P."/>
            <person name="Bouget F.-Y."/>
            <person name="Piganeau G."/>
            <person name="De Baets B."/>
            <person name="Picard A."/>
            <person name="Delseny M."/>
            <person name="Demaille J."/>
            <person name="Van de Peer Y."/>
            <person name="Moreau H."/>
        </authorList>
    </citation>
    <scope>NUCLEOTIDE SEQUENCE [LARGE SCALE GENOMIC DNA]</scope>
    <source>
        <strain evidence="20">OTTH 0595 / CCAP 157/2 / RCC745</strain>
    </source>
</reference>
<accession>A0A090M861</accession>
<evidence type="ECO:0000256" key="12">
    <source>
        <dbReference type="ARBA" id="ARBA00023014"/>
    </source>
</evidence>
<dbReference type="STRING" id="70448.A0A090M861"/>
<evidence type="ECO:0000313" key="19">
    <source>
        <dbReference type="EMBL" id="CEG01328.1"/>
    </source>
</evidence>
<dbReference type="InterPro" id="IPR027417">
    <property type="entry name" value="P-loop_NTPase"/>
</dbReference>
<keyword evidence="11" id="KW-0408">Iron</keyword>
<keyword evidence="12" id="KW-0411">Iron-sulfur</keyword>
<feature type="region of interest" description="Disordered" evidence="17">
    <location>
        <begin position="1"/>
        <end position="36"/>
    </location>
</feature>
<evidence type="ECO:0000256" key="17">
    <source>
        <dbReference type="SAM" id="MobiDB-lite"/>
    </source>
</evidence>
<dbReference type="InterPro" id="IPR006554">
    <property type="entry name" value="Helicase-like_DEXD_c2"/>
</dbReference>
<comment type="cofactor">
    <cofactor evidence="1">
        <name>[4Fe-4S] cluster</name>
        <dbReference type="ChEBI" id="CHEBI:49883"/>
    </cofactor>
</comment>
<evidence type="ECO:0000256" key="10">
    <source>
        <dbReference type="ARBA" id="ARBA00022840"/>
    </source>
</evidence>